<evidence type="ECO:0000256" key="1">
    <source>
        <dbReference type="SAM" id="Phobius"/>
    </source>
</evidence>
<accession>A0A1H5USJ2</accession>
<evidence type="ECO:0000313" key="2">
    <source>
        <dbReference type="EMBL" id="SEF77944.1"/>
    </source>
</evidence>
<protein>
    <submittedName>
        <fullName evidence="2">Uncharacterized protein</fullName>
    </submittedName>
</protein>
<organism evidence="2 3">
    <name type="scientific">Nitrosomonas ureae</name>
    <dbReference type="NCBI Taxonomy" id="44577"/>
    <lineage>
        <taxon>Bacteria</taxon>
        <taxon>Pseudomonadati</taxon>
        <taxon>Pseudomonadota</taxon>
        <taxon>Betaproteobacteria</taxon>
        <taxon>Nitrosomonadales</taxon>
        <taxon>Nitrosomonadaceae</taxon>
        <taxon>Nitrosomonas</taxon>
    </lineage>
</organism>
<dbReference type="RefSeq" id="WP_181023774.1">
    <property type="nucleotide sequence ID" value="NZ_FNUX01000009.1"/>
</dbReference>
<name>A0A1H5USJ2_9PROT</name>
<keyword evidence="1" id="KW-0472">Membrane</keyword>
<sequence length="55" mass="5778">MTAGLRTGSPGSGLAPISNGRHSVLRALLLPLPVLLLLTGCFTDAAMISLHFYKK</sequence>
<dbReference type="Proteomes" id="UP000236753">
    <property type="component" value="Unassembled WGS sequence"/>
</dbReference>
<proteinExistence type="predicted"/>
<keyword evidence="1" id="KW-1133">Transmembrane helix</keyword>
<gene>
    <name evidence="2" type="ORF">SAMN05216334_10927</name>
</gene>
<keyword evidence="1" id="KW-0812">Transmembrane</keyword>
<evidence type="ECO:0000313" key="3">
    <source>
        <dbReference type="Proteomes" id="UP000236753"/>
    </source>
</evidence>
<reference evidence="2 3" key="1">
    <citation type="submission" date="2016-10" db="EMBL/GenBank/DDBJ databases">
        <authorList>
            <person name="de Groot N.N."/>
        </authorList>
    </citation>
    <scope>NUCLEOTIDE SEQUENCE [LARGE SCALE GENOMIC DNA]</scope>
    <source>
        <strain evidence="2 3">Nm13</strain>
    </source>
</reference>
<dbReference type="AlphaFoldDB" id="A0A1H5USJ2"/>
<dbReference type="EMBL" id="FNUX01000009">
    <property type="protein sequence ID" value="SEF77944.1"/>
    <property type="molecule type" value="Genomic_DNA"/>
</dbReference>
<feature type="transmembrane region" description="Helical" evidence="1">
    <location>
        <begin position="28"/>
        <end position="53"/>
    </location>
</feature>